<proteinExistence type="predicted"/>
<evidence type="ECO:0000313" key="1">
    <source>
        <dbReference type="EMBL" id="TNN32339.1"/>
    </source>
</evidence>
<gene>
    <name evidence="1" type="ORF">EYF80_057501</name>
</gene>
<dbReference type="Proteomes" id="UP000314294">
    <property type="component" value="Unassembled WGS sequence"/>
</dbReference>
<sequence>MRTWSGPHEDLVWFPMRNWSGPHEDLRALEAPLLPVDHGAVAAGLHQRALEAPLLPVDLVMEDQRMEAALLRA</sequence>
<dbReference type="AlphaFoldDB" id="A0A4Z2EU78"/>
<evidence type="ECO:0000313" key="2">
    <source>
        <dbReference type="Proteomes" id="UP000314294"/>
    </source>
</evidence>
<comment type="caution">
    <text evidence="1">The sequence shown here is derived from an EMBL/GenBank/DDBJ whole genome shotgun (WGS) entry which is preliminary data.</text>
</comment>
<name>A0A4Z2EU78_9TELE</name>
<protein>
    <submittedName>
        <fullName evidence="1">Uncharacterized protein</fullName>
    </submittedName>
</protein>
<dbReference type="EMBL" id="SRLO01002763">
    <property type="protein sequence ID" value="TNN32339.1"/>
    <property type="molecule type" value="Genomic_DNA"/>
</dbReference>
<accession>A0A4Z2EU78</accession>
<reference evidence="1 2" key="1">
    <citation type="submission" date="2019-03" db="EMBL/GenBank/DDBJ databases">
        <title>First draft genome of Liparis tanakae, snailfish: a comprehensive survey of snailfish specific genes.</title>
        <authorList>
            <person name="Kim W."/>
            <person name="Song I."/>
            <person name="Jeong J.-H."/>
            <person name="Kim D."/>
            <person name="Kim S."/>
            <person name="Ryu S."/>
            <person name="Song J.Y."/>
            <person name="Lee S.K."/>
        </authorList>
    </citation>
    <scope>NUCLEOTIDE SEQUENCE [LARGE SCALE GENOMIC DNA]</scope>
    <source>
        <tissue evidence="1">Muscle</tissue>
    </source>
</reference>
<keyword evidence="2" id="KW-1185">Reference proteome</keyword>
<organism evidence="1 2">
    <name type="scientific">Liparis tanakae</name>
    <name type="common">Tanaka's snailfish</name>
    <dbReference type="NCBI Taxonomy" id="230148"/>
    <lineage>
        <taxon>Eukaryota</taxon>
        <taxon>Metazoa</taxon>
        <taxon>Chordata</taxon>
        <taxon>Craniata</taxon>
        <taxon>Vertebrata</taxon>
        <taxon>Euteleostomi</taxon>
        <taxon>Actinopterygii</taxon>
        <taxon>Neopterygii</taxon>
        <taxon>Teleostei</taxon>
        <taxon>Neoteleostei</taxon>
        <taxon>Acanthomorphata</taxon>
        <taxon>Eupercaria</taxon>
        <taxon>Perciformes</taxon>
        <taxon>Cottioidei</taxon>
        <taxon>Cottales</taxon>
        <taxon>Liparidae</taxon>
        <taxon>Liparis</taxon>
    </lineage>
</organism>